<sequence length="339" mass="37673">MAGSFTIDQAGLVGLFMEALLYGIYVITFWYCMKELLYRHGDRMILKSPWEVSWYLLAAVVLMAVILTEDLILLFRQNLVAFIWNSSYPSPAIAFFEQNWINVVRNANYVTLTGIGDSILIYRLFRLYNSNLVLIMPLVLMWTTGEACGIVIVIRGIARNNLTLSTLKALEYTSFSLTVVINVISTSLIIVKLWMTRARVSAISFGSDRLFLVMRIILDSGLIYTLSTIVVISTLSNISIANCVSDATIQIIGICFNLIIIRISVAMHTPVNSDEIPLSVPSSTRSANRHSKAVNSESGTPLTTFRVVAETHSDLGPEKSTTLNSSETWGRGVPPQEMV</sequence>
<dbReference type="EMBL" id="JANHOG010000471">
    <property type="protein sequence ID" value="KAJ3554035.1"/>
    <property type="molecule type" value="Genomic_DNA"/>
</dbReference>
<reference evidence="1" key="1">
    <citation type="submission" date="2022-07" db="EMBL/GenBank/DDBJ databases">
        <title>Genome Sequence of Phlebia brevispora.</title>
        <authorList>
            <person name="Buettner E."/>
        </authorList>
    </citation>
    <scope>NUCLEOTIDE SEQUENCE</scope>
    <source>
        <strain evidence="1">MPL23</strain>
    </source>
</reference>
<proteinExistence type="predicted"/>
<evidence type="ECO:0000313" key="1">
    <source>
        <dbReference type="EMBL" id="KAJ3554035.1"/>
    </source>
</evidence>
<organism evidence="1 2">
    <name type="scientific">Phlebia brevispora</name>
    <dbReference type="NCBI Taxonomy" id="194682"/>
    <lineage>
        <taxon>Eukaryota</taxon>
        <taxon>Fungi</taxon>
        <taxon>Dikarya</taxon>
        <taxon>Basidiomycota</taxon>
        <taxon>Agaricomycotina</taxon>
        <taxon>Agaricomycetes</taxon>
        <taxon>Polyporales</taxon>
        <taxon>Meruliaceae</taxon>
        <taxon>Phlebia</taxon>
    </lineage>
</organism>
<accession>A0ACC1T6I0</accession>
<protein>
    <submittedName>
        <fullName evidence="1">Uncharacterized protein</fullName>
    </submittedName>
</protein>
<dbReference type="Proteomes" id="UP001148662">
    <property type="component" value="Unassembled WGS sequence"/>
</dbReference>
<gene>
    <name evidence="1" type="ORF">NM688_g3314</name>
</gene>
<name>A0ACC1T6I0_9APHY</name>
<keyword evidence="2" id="KW-1185">Reference proteome</keyword>
<evidence type="ECO:0000313" key="2">
    <source>
        <dbReference type="Proteomes" id="UP001148662"/>
    </source>
</evidence>
<comment type="caution">
    <text evidence="1">The sequence shown here is derived from an EMBL/GenBank/DDBJ whole genome shotgun (WGS) entry which is preliminary data.</text>
</comment>